<dbReference type="AlphaFoldDB" id="A0A238Y6J7"/>
<evidence type="ECO:0000256" key="3">
    <source>
        <dbReference type="ARBA" id="ARBA00022679"/>
    </source>
</evidence>
<dbReference type="InterPro" id="IPR029044">
    <property type="entry name" value="Nucleotide-diphossugar_trans"/>
</dbReference>
<evidence type="ECO:0000256" key="2">
    <source>
        <dbReference type="ARBA" id="ARBA00022676"/>
    </source>
</evidence>
<dbReference type="Proteomes" id="UP000198409">
    <property type="component" value="Unassembled WGS sequence"/>
</dbReference>
<comment type="similarity">
    <text evidence="1">Belongs to the glycosyltransferase 2 family.</text>
</comment>
<evidence type="ECO:0000256" key="1">
    <source>
        <dbReference type="ARBA" id="ARBA00006739"/>
    </source>
</evidence>
<evidence type="ECO:0000256" key="4">
    <source>
        <dbReference type="SAM" id="MobiDB-lite"/>
    </source>
</evidence>
<feature type="compositionally biased region" description="Basic and acidic residues" evidence="4">
    <location>
        <begin position="1"/>
        <end position="17"/>
    </location>
</feature>
<keyword evidence="3 6" id="KW-0808">Transferase</keyword>
<reference evidence="7" key="1">
    <citation type="submission" date="2017-06" db="EMBL/GenBank/DDBJ databases">
        <authorList>
            <person name="Varghese N."/>
            <person name="Submissions S."/>
        </authorList>
    </citation>
    <scope>NUCLEOTIDE SEQUENCE [LARGE SCALE GENOMIC DNA]</scope>
    <source>
        <strain evidence="7">DSM 26170</strain>
    </source>
</reference>
<dbReference type="Pfam" id="PF00535">
    <property type="entry name" value="Glycos_transf_2"/>
    <property type="match status" value="1"/>
</dbReference>
<dbReference type="Gene3D" id="3.90.550.10">
    <property type="entry name" value="Spore Coat Polysaccharide Biosynthesis Protein SpsA, Chain A"/>
    <property type="match status" value="1"/>
</dbReference>
<accession>A0A238Y6J7</accession>
<evidence type="ECO:0000259" key="5">
    <source>
        <dbReference type="Pfam" id="PF00535"/>
    </source>
</evidence>
<protein>
    <submittedName>
        <fullName evidence="6">Glycosyltransferase involved in cell wall bisynthesis</fullName>
    </submittedName>
</protein>
<dbReference type="PANTHER" id="PTHR43179">
    <property type="entry name" value="RHAMNOSYLTRANSFERASE WBBL"/>
    <property type="match status" value="1"/>
</dbReference>
<gene>
    <name evidence="6" type="ORF">SAMN06265378_11542</name>
</gene>
<evidence type="ECO:0000313" key="7">
    <source>
        <dbReference type="Proteomes" id="UP000198409"/>
    </source>
</evidence>
<feature type="region of interest" description="Disordered" evidence="4">
    <location>
        <begin position="1"/>
        <end position="25"/>
    </location>
</feature>
<dbReference type="SUPFAM" id="SSF53448">
    <property type="entry name" value="Nucleotide-diphospho-sugar transferases"/>
    <property type="match status" value="1"/>
</dbReference>
<feature type="region of interest" description="Disordered" evidence="4">
    <location>
        <begin position="146"/>
        <end position="174"/>
    </location>
</feature>
<dbReference type="EMBL" id="FZNM01000015">
    <property type="protein sequence ID" value="SNR66845.1"/>
    <property type="molecule type" value="Genomic_DNA"/>
</dbReference>
<feature type="domain" description="Glycosyltransferase 2-like" evidence="5">
    <location>
        <begin position="30"/>
        <end position="146"/>
    </location>
</feature>
<organism evidence="6 7">
    <name type="scientific">Paracoccus sediminis</name>
    <dbReference type="NCBI Taxonomy" id="1214787"/>
    <lineage>
        <taxon>Bacteria</taxon>
        <taxon>Pseudomonadati</taxon>
        <taxon>Pseudomonadota</taxon>
        <taxon>Alphaproteobacteria</taxon>
        <taxon>Rhodobacterales</taxon>
        <taxon>Paracoccaceae</taxon>
        <taxon>Paracoccus</taxon>
    </lineage>
</organism>
<dbReference type="InterPro" id="IPR001173">
    <property type="entry name" value="Glyco_trans_2-like"/>
</dbReference>
<proteinExistence type="inferred from homology"/>
<name>A0A238Y6J7_9RHOB</name>
<keyword evidence="2" id="KW-0328">Glycosyltransferase</keyword>
<sequence length="377" mass="42192">MPPDPRPSDSRPPDSRPSDGSAPTPLDWALVIATKDRIEALRVCITLALEQGRPPAEVIVVDASRDWRGHADRIGGVMAAHPGVRFRYLQAALPSLTVQRNQGIAEARAAVLFLLDDDSFMYPDCAERIMAIYEADTQGLVGGIQTGTAAHPPRTGIEAGARKKKGSRMIGKGGQKRHGWLRRLVMQRLFLMDKDALFIPYDAPAPLSPVPAALAGQDVVPARLFQGYRMTFRRQAVLDEPFDDLLRYYCPGEDIDASYRVSRRYLMLTAPEARLHHFTAADGRIDRFRTTALSALNQAVLLRRHAADQTGARRRYFALMRRRFLAEVLKDALSRRFDLPQARGILHGRTKARHVFAMPPEALAEWYPAEQDRLVRG</sequence>
<evidence type="ECO:0000313" key="6">
    <source>
        <dbReference type="EMBL" id="SNR66845.1"/>
    </source>
</evidence>
<dbReference type="GO" id="GO:0016757">
    <property type="term" value="F:glycosyltransferase activity"/>
    <property type="evidence" value="ECO:0007669"/>
    <property type="project" value="UniProtKB-KW"/>
</dbReference>
<dbReference type="CDD" id="cd00761">
    <property type="entry name" value="Glyco_tranf_GTA_type"/>
    <property type="match status" value="1"/>
</dbReference>
<dbReference type="PANTHER" id="PTHR43179:SF12">
    <property type="entry name" value="GALACTOFURANOSYLTRANSFERASE GLFT2"/>
    <property type="match status" value="1"/>
</dbReference>